<organism evidence="2 3">
    <name type="scientific">Rotaria socialis</name>
    <dbReference type="NCBI Taxonomy" id="392032"/>
    <lineage>
        <taxon>Eukaryota</taxon>
        <taxon>Metazoa</taxon>
        <taxon>Spiralia</taxon>
        <taxon>Gnathifera</taxon>
        <taxon>Rotifera</taxon>
        <taxon>Eurotatoria</taxon>
        <taxon>Bdelloidea</taxon>
        <taxon>Philodinida</taxon>
        <taxon>Philodinidae</taxon>
        <taxon>Rotaria</taxon>
    </lineage>
</organism>
<gene>
    <name evidence="2" type="ORF">QYT958_LOCUS42342</name>
</gene>
<protein>
    <submittedName>
        <fullName evidence="2">Uncharacterized protein</fullName>
    </submittedName>
</protein>
<feature type="region of interest" description="Disordered" evidence="1">
    <location>
        <begin position="31"/>
        <end position="50"/>
    </location>
</feature>
<reference evidence="2" key="1">
    <citation type="submission" date="2021-02" db="EMBL/GenBank/DDBJ databases">
        <authorList>
            <person name="Nowell W R."/>
        </authorList>
    </citation>
    <scope>NUCLEOTIDE SEQUENCE</scope>
</reference>
<dbReference type="Proteomes" id="UP000663848">
    <property type="component" value="Unassembled WGS sequence"/>
</dbReference>
<accession>A0A822CWQ5</accession>
<dbReference type="EMBL" id="CAJOBR010053017">
    <property type="protein sequence ID" value="CAF5055443.1"/>
    <property type="molecule type" value="Genomic_DNA"/>
</dbReference>
<sequence length="50" mass="5468">VETGALLYLPLSILDTRLMYVKIDQVLPPAVKAPHEPPRKVSETSLPLGT</sequence>
<dbReference type="AlphaFoldDB" id="A0A822CWQ5"/>
<proteinExistence type="predicted"/>
<name>A0A822CWQ5_9BILA</name>
<feature type="non-terminal residue" evidence="2">
    <location>
        <position position="1"/>
    </location>
</feature>
<comment type="caution">
    <text evidence="2">The sequence shown here is derived from an EMBL/GenBank/DDBJ whole genome shotgun (WGS) entry which is preliminary data.</text>
</comment>
<evidence type="ECO:0000313" key="3">
    <source>
        <dbReference type="Proteomes" id="UP000663848"/>
    </source>
</evidence>
<evidence type="ECO:0000256" key="1">
    <source>
        <dbReference type="SAM" id="MobiDB-lite"/>
    </source>
</evidence>
<feature type="compositionally biased region" description="Basic and acidic residues" evidence="1">
    <location>
        <begin position="33"/>
        <end position="42"/>
    </location>
</feature>
<evidence type="ECO:0000313" key="2">
    <source>
        <dbReference type="EMBL" id="CAF5055443.1"/>
    </source>
</evidence>